<feature type="chain" id="PRO_5019514016" evidence="3">
    <location>
        <begin position="23"/>
        <end position="363"/>
    </location>
</feature>
<dbReference type="OrthoDB" id="7033056at2"/>
<protein>
    <submittedName>
        <fullName evidence="4">Uncharacterized protein</fullName>
    </submittedName>
</protein>
<keyword evidence="2" id="KW-1133">Transmembrane helix</keyword>
<proteinExistence type="predicted"/>
<keyword evidence="5" id="KW-1185">Reference proteome</keyword>
<evidence type="ECO:0000313" key="4">
    <source>
        <dbReference type="EMBL" id="RVU33237.1"/>
    </source>
</evidence>
<feature type="transmembrane region" description="Helical" evidence="2">
    <location>
        <begin position="340"/>
        <end position="361"/>
    </location>
</feature>
<feature type="compositionally biased region" description="Acidic residues" evidence="1">
    <location>
        <begin position="268"/>
        <end position="281"/>
    </location>
</feature>
<keyword evidence="3" id="KW-0732">Signal</keyword>
<keyword evidence="2" id="KW-0812">Transmembrane</keyword>
<dbReference type="AlphaFoldDB" id="A0A437QFC0"/>
<evidence type="ECO:0000256" key="1">
    <source>
        <dbReference type="SAM" id="MobiDB-lite"/>
    </source>
</evidence>
<dbReference type="Proteomes" id="UP000283077">
    <property type="component" value="Unassembled WGS sequence"/>
</dbReference>
<evidence type="ECO:0000256" key="2">
    <source>
        <dbReference type="SAM" id="Phobius"/>
    </source>
</evidence>
<accession>A0A437QFC0</accession>
<dbReference type="RefSeq" id="WP_127700611.1">
    <property type="nucleotide sequence ID" value="NZ_SACS01000024.1"/>
</dbReference>
<feature type="region of interest" description="Disordered" evidence="1">
    <location>
        <begin position="255"/>
        <end position="284"/>
    </location>
</feature>
<reference evidence="4 5" key="1">
    <citation type="submission" date="2019-01" db="EMBL/GenBank/DDBJ databases">
        <authorList>
            <person name="Chen W.-M."/>
        </authorList>
    </citation>
    <scope>NUCLEOTIDE SEQUENCE [LARGE SCALE GENOMIC DNA]</scope>
    <source>
        <strain evidence="4 5">KYPC3</strain>
    </source>
</reference>
<name>A0A437QFC0_9GAMM</name>
<organism evidence="4 5">
    <name type="scientific">Rheinheimera riviphila</name>
    <dbReference type="NCBI Taxonomy" id="1834037"/>
    <lineage>
        <taxon>Bacteria</taxon>
        <taxon>Pseudomonadati</taxon>
        <taxon>Pseudomonadota</taxon>
        <taxon>Gammaproteobacteria</taxon>
        <taxon>Chromatiales</taxon>
        <taxon>Chromatiaceae</taxon>
        <taxon>Rheinheimera</taxon>
    </lineage>
</organism>
<evidence type="ECO:0000313" key="5">
    <source>
        <dbReference type="Proteomes" id="UP000283077"/>
    </source>
</evidence>
<comment type="caution">
    <text evidence="4">The sequence shown here is derived from an EMBL/GenBank/DDBJ whole genome shotgun (WGS) entry which is preliminary data.</text>
</comment>
<evidence type="ECO:0000256" key="3">
    <source>
        <dbReference type="SAM" id="SignalP"/>
    </source>
</evidence>
<keyword evidence="2" id="KW-0472">Membrane</keyword>
<gene>
    <name evidence="4" type="ORF">EOE67_17410</name>
</gene>
<sequence length="363" mass="39046">MVSLYFRCTLCALYLVPQIAFAQVYPFPNTNTIPITTGGKAKLKGVMAIDAPAKTASVVIDARDKFGNNMRVFKTANFSPAKLKEYAKTCIKNPVACAASAILTAALIEYGYTITPDKMIVLPGQSTAYPNCVDKPTPQGEEGGVISAWGPIPCAKAYPNGSADIYTYQPMPQRPNDYVVRLNGMTFDNSSPYASRNLYYKNGYLASVGAIPNQPAVNSEITPEQAAEVALANAAAIQVAPGVYPDVFSPMPLPEVAKDTDIGTTPDPETDPETDPTENPEAEPMIDMSQVPTRVIDISPWFSFGSGWLPKSCPAAESVVILGRSFTMNNQLVCQVISGFIAPSVRILAIFMFLHIVIGAIRD</sequence>
<dbReference type="EMBL" id="SACS01000024">
    <property type="protein sequence ID" value="RVU33237.1"/>
    <property type="molecule type" value="Genomic_DNA"/>
</dbReference>
<feature type="signal peptide" evidence="3">
    <location>
        <begin position="1"/>
        <end position="22"/>
    </location>
</feature>